<name>A0ABN1GNS3_9HYPH</name>
<dbReference type="EMBL" id="BAAADE010000016">
    <property type="protein sequence ID" value="GAA0615347.1"/>
    <property type="molecule type" value="Genomic_DNA"/>
</dbReference>
<keyword evidence="2" id="KW-1185">Reference proteome</keyword>
<evidence type="ECO:0000313" key="2">
    <source>
        <dbReference type="Proteomes" id="UP001424441"/>
    </source>
</evidence>
<dbReference type="Proteomes" id="UP001424441">
    <property type="component" value="Unassembled WGS sequence"/>
</dbReference>
<evidence type="ECO:0000313" key="1">
    <source>
        <dbReference type="EMBL" id="GAA0615347.1"/>
    </source>
</evidence>
<accession>A0ABN1GNS3</accession>
<sequence length="155" mass="15742">MGLIGAGGDGGEGGYLTNGGRLINEVDGIIHGGMSGSNGTKINLFGVSASYGGIGISGNNLSVLNKGAINGSATYTGGMGEAVLFTGGTNQLELWASSQIQGNVQAFSRSDRLLLGGADNGVFAVSDLGDNVQYRGFGQFEKNRQQSLGVKRPIP</sequence>
<protein>
    <submittedName>
        <fullName evidence="1">Uncharacterized protein</fullName>
    </submittedName>
</protein>
<proteinExistence type="predicted"/>
<comment type="caution">
    <text evidence="1">The sequence shown here is derived from an EMBL/GenBank/DDBJ whole genome shotgun (WGS) entry which is preliminary data.</text>
</comment>
<gene>
    <name evidence="1" type="ORF">GCM10008943_33020</name>
</gene>
<organism evidence="1 2">
    <name type="scientific">Paenochrobactrum glaciei</name>
    <dbReference type="NCBI Taxonomy" id="486407"/>
    <lineage>
        <taxon>Bacteria</taxon>
        <taxon>Pseudomonadati</taxon>
        <taxon>Pseudomonadota</taxon>
        <taxon>Alphaproteobacteria</taxon>
        <taxon>Hyphomicrobiales</taxon>
        <taxon>Brucellaceae</taxon>
        <taxon>Paenochrobactrum</taxon>
    </lineage>
</organism>
<reference evidence="1 2" key="1">
    <citation type="journal article" date="2019" name="Int. J. Syst. Evol. Microbiol.">
        <title>The Global Catalogue of Microorganisms (GCM) 10K type strain sequencing project: providing services to taxonomists for standard genome sequencing and annotation.</title>
        <authorList>
            <consortium name="The Broad Institute Genomics Platform"/>
            <consortium name="The Broad Institute Genome Sequencing Center for Infectious Disease"/>
            <person name="Wu L."/>
            <person name="Ma J."/>
        </authorList>
    </citation>
    <scope>NUCLEOTIDE SEQUENCE [LARGE SCALE GENOMIC DNA]</scope>
    <source>
        <strain evidence="1 2">JCM 15115</strain>
    </source>
</reference>